<sequence>MEDPVVDLVSLVSQALPKTTQDPFCAQNFPNDVKDRINALKALYNRRATIHLEFQKELYALEYKYSKLYSTVCQQMFYGIYICMRFHHSLLTVGVVILPKLVCRNPIKWLFAFQGRGIPNYWVTVLKAAPLLSIYLTKHDLDILKYLADIRCSYSKKLSSPGFRLLFLFEKNPFFKNVILMKQFSLEFFSQAEDLQEFGPFKVTATKTLDIEWTCSRSTTDDSLSTQRGSFFDIFRDIHPTSNESPEYSQLMEDYDICVYIRDRILPYSVYWYTGEMISG</sequence>
<dbReference type="InterPro" id="IPR037231">
    <property type="entry name" value="NAP-like_sf"/>
</dbReference>
<reference evidence="5" key="1">
    <citation type="submission" date="2017-02" db="UniProtKB">
        <authorList>
            <consortium name="WormBaseParasite"/>
        </authorList>
    </citation>
    <scope>IDENTIFICATION</scope>
</reference>
<dbReference type="GO" id="GO:0005634">
    <property type="term" value="C:nucleus"/>
    <property type="evidence" value="ECO:0007669"/>
    <property type="project" value="InterPro"/>
</dbReference>
<accession>A0A0R3U678</accession>
<keyword evidence="4" id="KW-1185">Reference proteome</keyword>
<protein>
    <submittedName>
        <fullName evidence="5">Nucleosome assembly protein 1-like 1</fullName>
    </submittedName>
</protein>
<comment type="similarity">
    <text evidence="1 2">Belongs to the nucleosome assembly protein (NAP) family.</text>
</comment>
<dbReference type="WBParaSite" id="MCOS_0000225901-mRNA-1">
    <property type="protein sequence ID" value="MCOS_0000225901-mRNA-1"/>
    <property type="gene ID" value="MCOS_0000225901"/>
</dbReference>
<dbReference type="Gene3D" id="1.20.5.1500">
    <property type="match status" value="1"/>
</dbReference>
<evidence type="ECO:0000256" key="1">
    <source>
        <dbReference type="ARBA" id="ARBA00009947"/>
    </source>
</evidence>
<dbReference type="SUPFAM" id="SSF143113">
    <property type="entry name" value="NAP-like"/>
    <property type="match status" value="1"/>
</dbReference>
<dbReference type="STRING" id="53468.A0A0R3U678"/>
<gene>
    <name evidence="3" type="ORF">MCOS_LOCUS2260</name>
</gene>
<organism evidence="5">
    <name type="scientific">Mesocestoides corti</name>
    <name type="common">Flatworm</name>
    <dbReference type="NCBI Taxonomy" id="53468"/>
    <lineage>
        <taxon>Eukaryota</taxon>
        <taxon>Metazoa</taxon>
        <taxon>Spiralia</taxon>
        <taxon>Lophotrochozoa</taxon>
        <taxon>Platyhelminthes</taxon>
        <taxon>Cestoda</taxon>
        <taxon>Eucestoda</taxon>
        <taxon>Cyclophyllidea</taxon>
        <taxon>Mesocestoididae</taxon>
        <taxon>Mesocestoides</taxon>
    </lineage>
</organism>
<dbReference type="AlphaFoldDB" id="A0A0R3U678"/>
<dbReference type="OrthoDB" id="27325at2759"/>
<dbReference type="PANTHER" id="PTHR11875">
    <property type="entry name" value="TESTIS-SPECIFIC Y-ENCODED PROTEIN"/>
    <property type="match status" value="1"/>
</dbReference>
<dbReference type="Proteomes" id="UP000267029">
    <property type="component" value="Unassembled WGS sequence"/>
</dbReference>
<dbReference type="InterPro" id="IPR002164">
    <property type="entry name" value="NAP_family"/>
</dbReference>
<name>A0A0R3U678_MESCO</name>
<proteinExistence type="inferred from homology"/>
<dbReference type="Gene3D" id="3.30.1120.90">
    <property type="entry name" value="Nucleosome assembly protein"/>
    <property type="match status" value="1"/>
</dbReference>
<reference evidence="3 4" key="2">
    <citation type="submission" date="2018-10" db="EMBL/GenBank/DDBJ databases">
        <authorList>
            <consortium name="Pathogen Informatics"/>
        </authorList>
    </citation>
    <scope>NUCLEOTIDE SEQUENCE [LARGE SCALE GENOMIC DNA]</scope>
</reference>
<evidence type="ECO:0000256" key="2">
    <source>
        <dbReference type="RuleBase" id="RU003876"/>
    </source>
</evidence>
<dbReference type="GO" id="GO:0006334">
    <property type="term" value="P:nucleosome assembly"/>
    <property type="evidence" value="ECO:0007669"/>
    <property type="project" value="InterPro"/>
</dbReference>
<dbReference type="EMBL" id="UXSR01000353">
    <property type="protein sequence ID" value="VDD76257.1"/>
    <property type="molecule type" value="Genomic_DNA"/>
</dbReference>
<evidence type="ECO:0000313" key="5">
    <source>
        <dbReference type="WBParaSite" id="MCOS_0000225901-mRNA-1"/>
    </source>
</evidence>
<evidence type="ECO:0000313" key="4">
    <source>
        <dbReference type="Proteomes" id="UP000267029"/>
    </source>
</evidence>
<evidence type="ECO:0000313" key="3">
    <source>
        <dbReference type="EMBL" id="VDD76257.1"/>
    </source>
</evidence>
<dbReference type="Pfam" id="PF00956">
    <property type="entry name" value="NAP"/>
    <property type="match status" value="1"/>
</dbReference>